<dbReference type="InterPro" id="IPR011990">
    <property type="entry name" value="TPR-like_helical_dom_sf"/>
</dbReference>
<keyword evidence="2 3" id="KW-0802">TPR repeat</keyword>
<evidence type="ECO:0000256" key="2">
    <source>
        <dbReference type="ARBA" id="ARBA00022803"/>
    </source>
</evidence>
<dbReference type="EMBL" id="DTHB01000016">
    <property type="protein sequence ID" value="HGB13891.1"/>
    <property type="molecule type" value="Genomic_DNA"/>
</dbReference>
<dbReference type="PANTHER" id="PTHR44858">
    <property type="entry name" value="TETRATRICOPEPTIDE REPEAT PROTEIN 6"/>
    <property type="match status" value="1"/>
</dbReference>
<dbReference type="AlphaFoldDB" id="A0A7C3WI28"/>
<dbReference type="InterPro" id="IPR019734">
    <property type="entry name" value="TPR_rpt"/>
</dbReference>
<reference evidence="4" key="1">
    <citation type="journal article" date="2020" name="mSystems">
        <title>Genome- and Community-Level Interaction Insights into Carbon Utilization and Element Cycling Functions of Hydrothermarchaeota in Hydrothermal Sediment.</title>
        <authorList>
            <person name="Zhou Z."/>
            <person name="Liu Y."/>
            <person name="Xu W."/>
            <person name="Pan J."/>
            <person name="Luo Z.H."/>
            <person name="Li M."/>
        </authorList>
    </citation>
    <scope>NUCLEOTIDE SEQUENCE [LARGE SCALE GENOMIC DNA]</scope>
    <source>
        <strain evidence="4">SpSt-776</strain>
    </source>
</reference>
<sequence>MSSARNAGCARFNDNGRTSSPGRRLYMKHGLPLLLAAFLGLLTVMAGAETAKTLIDQGIELSNRGKFDEAVAKFNEAQRLQPNNPSVYVYRGRVKYAKNLNQEAINDLNQALKIEPNFAEAYNVRAQVYFTMEDFDQALADLEKAQSLGFKVDTDYLKLVQRRARERHK</sequence>
<proteinExistence type="predicted"/>
<feature type="repeat" description="TPR" evidence="3">
    <location>
        <begin position="51"/>
        <end position="84"/>
    </location>
</feature>
<evidence type="ECO:0000256" key="3">
    <source>
        <dbReference type="PROSITE-ProRule" id="PRU00339"/>
    </source>
</evidence>
<name>A0A7C3WI28_9BACT</name>
<dbReference type="Pfam" id="PF13414">
    <property type="entry name" value="TPR_11"/>
    <property type="match status" value="1"/>
</dbReference>
<dbReference type="PROSITE" id="PS50005">
    <property type="entry name" value="TPR"/>
    <property type="match status" value="3"/>
</dbReference>
<dbReference type="SMART" id="SM00028">
    <property type="entry name" value="TPR"/>
    <property type="match status" value="3"/>
</dbReference>
<accession>A0A7C3WI28</accession>
<dbReference type="InterPro" id="IPR050498">
    <property type="entry name" value="Ycf3"/>
</dbReference>
<dbReference type="Gene3D" id="1.25.40.10">
    <property type="entry name" value="Tetratricopeptide repeat domain"/>
    <property type="match status" value="1"/>
</dbReference>
<dbReference type="SUPFAM" id="SSF48452">
    <property type="entry name" value="TPR-like"/>
    <property type="match status" value="1"/>
</dbReference>
<comment type="caution">
    <text evidence="4">The sequence shown here is derived from an EMBL/GenBank/DDBJ whole genome shotgun (WGS) entry which is preliminary data.</text>
</comment>
<evidence type="ECO:0000313" key="4">
    <source>
        <dbReference type="EMBL" id="HGB13891.1"/>
    </source>
</evidence>
<evidence type="ECO:0000256" key="1">
    <source>
        <dbReference type="ARBA" id="ARBA00022737"/>
    </source>
</evidence>
<feature type="repeat" description="TPR" evidence="3">
    <location>
        <begin position="85"/>
        <end position="118"/>
    </location>
</feature>
<feature type="repeat" description="TPR" evidence="3">
    <location>
        <begin position="119"/>
        <end position="152"/>
    </location>
</feature>
<organism evidence="4">
    <name type="scientific">Desulfobacca acetoxidans</name>
    <dbReference type="NCBI Taxonomy" id="60893"/>
    <lineage>
        <taxon>Bacteria</taxon>
        <taxon>Pseudomonadati</taxon>
        <taxon>Thermodesulfobacteriota</taxon>
        <taxon>Desulfobaccia</taxon>
        <taxon>Desulfobaccales</taxon>
        <taxon>Desulfobaccaceae</taxon>
        <taxon>Desulfobacca</taxon>
    </lineage>
</organism>
<keyword evidence="1" id="KW-0677">Repeat</keyword>
<gene>
    <name evidence="4" type="ORF">ENV62_01435</name>
</gene>
<protein>
    <submittedName>
        <fullName evidence="4">Tetratricopeptide repeat protein</fullName>
    </submittedName>
</protein>
<dbReference type="PANTHER" id="PTHR44858:SF1">
    <property type="entry name" value="UDP-N-ACETYLGLUCOSAMINE--PEPTIDE N-ACETYLGLUCOSAMINYLTRANSFERASE SPINDLY-RELATED"/>
    <property type="match status" value="1"/>
</dbReference>